<dbReference type="InterPro" id="IPR013785">
    <property type="entry name" value="Aldolase_TIM"/>
</dbReference>
<dbReference type="Pfam" id="PF02065">
    <property type="entry name" value="Melibiase"/>
    <property type="match status" value="1"/>
</dbReference>
<dbReference type="Proteomes" id="UP001596298">
    <property type="component" value="Unassembled WGS sequence"/>
</dbReference>
<dbReference type="InterPro" id="IPR038417">
    <property type="entry name" value="Alpga-gal_N_sf"/>
</dbReference>
<evidence type="ECO:0000256" key="4">
    <source>
        <dbReference type="ARBA" id="ARBA00023295"/>
    </source>
</evidence>
<dbReference type="CDD" id="cd14791">
    <property type="entry name" value="GH36"/>
    <property type="match status" value="1"/>
</dbReference>
<dbReference type="Pfam" id="PF16874">
    <property type="entry name" value="Glyco_hydro_36C"/>
    <property type="match status" value="1"/>
</dbReference>
<dbReference type="PANTHER" id="PTHR43053">
    <property type="entry name" value="GLYCOSIDASE FAMILY 31"/>
    <property type="match status" value="1"/>
</dbReference>
<dbReference type="Pfam" id="PF16875">
    <property type="entry name" value="Glyco_hydro_36N"/>
    <property type="match status" value="1"/>
</dbReference>
<dbReference type="InterPro" id="IPR031705">
    <property type="entry name" value="Glyco_hydro_36_C"/>
</dbReference>
<dbReference type="InterPro" id="IPR013780">
    <property type="entry name" value="Glyco_hydro_b"/>
</dbReference>
<dbReference type="Gene3D" id="2.70.98.60">
    <property type="entry name" value="alpha-galactosidase from lactobacil brevis"/>
    <property type="match status" value="1"/>
</dbReference>
<evidence type="ECO:0000256" key="1">
    <source>
        <dbReference type="ARBA" id="ARBA00001255"/>
    </source>
</evidence>
<protein>
    <recommendedName>
        <fullName evidence="2">alpha-galactosidase</fullName>
        <ecNumber evidence="2">3.2.1.22</ecNumber>
    </recommendedName>
</protein>
<comment type="caution">
    <text evidence="7">The sequence shown here is derived from an EMBL/GenBank/DDBJ whole genome shotgun (WGS) entry which is preliminary data.</text>
</comment>
<gene>
    <name evidence="7" type="ORF">ACFQDH_01155</name>
</gene>
<dbReference type="InterPro" id="IPR050985">
    <property type="entry name" value="Alpha-glycosidase_related"/>
</dbReference>
<keyword evidence="4 7" id="KW-0326">Glycosidase</keyword>
<organism evidence="7 8">
    <name type="scientific">Flexivirga alba</name>
    <dbReference type="NCBI Taxonomy" id="702742"/>
    <lineage>
        <taxon>Bacteria</taxon>
        <taxon>Bacillati</taxon>
        <taxon>Actinomycetota</taxon>
        <taxon>Actinomycetes</taxon>
        <taxon>Micrococcales</taxon>
        <taxon>Dermacoccaceae</taxon>
        <taxon>Flexivirga</taxon>
    </lineage>
</organism>
<keyword evidence="3 7" id="KW-0378">Hydrolase</keyword>
<evidence type="ECO:0000259" key="5">
    <source>
        <dbReference type="Pfam" id="PF16874"/>
    </source>
</evidence>
<dbReference type="InterPro" id="IPR017853">
    <property type="entry name" value="GH"/>
</dbReference>
<reference evidence="8" key="1">
    <citation type="journal article" date="2019" name="Int. J. Syst. Evol. Microbiol.">
        <title>The Global Catalogue of Microorganisms (GCM) 10K type strain sequencing project: providing services to taxonomists for standard genome sequencing and annotation.</title>
        <authorList>
            <consortium name="The Broad Institute Genomics Platform"/>
            <consortium name="The Broad Institute Genome Sequencing Center for Infectious Disease"/>
            <person name="Wu L."/>
            <person name="Ma J."/>
        </authorList>
    </citation>
    <scope>NUCLEOTIDE SEQUENCE [LARGE SCALE GENOMIC DNA]</scope>
    <source>
        <strain evidence="8">CCUG 58127</strain>
    </source>
</reference>
<comment type="catalytic activity">
    <reaction evidence="1">
        <text>Hydrolysis of terminal, non-reducing alpha-D-galactose residues in alpha-D-galactosides, including galactose oligosaccharides, galactomannans and galactolipids.</text>
        <dbReference type="EC" id="3.2.1.22"/>
    </reaction>
</comment>
<evidence type="ECO:0000313" key="7">
    <source>
        <dbReference type="EMBL" id="MFC6703914.1"/>
    </source>
</evidence>
<accession>A0ABW2AAP3</accession>
<dbReference type="RefSeq" id="WP_382397685.1">
    <property type="nucleotide sequence ID" value="NZ_JBHSWH010000001.1"/>
</dbReference>
<dbReference type="InterPro" id="IPR031704">
    <property type="entry name" value="Glyco_hydro_36_N"/>
</dbReference>
<dbReference type="Gene3D" id="2.60.40.1180">
    <property type="entry name" value="Golgi alpha-mannosidase II"/>
    <property type="match status" value="1"/>
</dbReference>
<evidence type="ECO:0000256" key="2">
    <source>
        <dbReference type="ARBA" id="ARBA00012755"/>
    </source>
</evidence>
<dbReference type="SUPFAM" id="SSF51445">
    <property type="entry name" value="(Trans)glycosidases"/>
    <property type="match status" value="1"/>
</dbReference>
<dbReference type="InterPro" id="IPR000111">
    <property type="entry name" value="Glyco_hydro_27/36_CS"/>
</dbReference>
<sequence length="696" mass="75642">MRFPARAGTTLGMDVPAVGEPLPSVGYVAQLPDEPAGDLYDARPGCPLLVEQWRGNVVRPGIVGHGVVAGPDGLGAGRSWTTKFIVDRVVRSDDRLEFGAVDESSGLGFTCEVEALAGGAIRIRHTLTNRAAGVYLLDELSVSVPIPDDHTELLEFTGRHGGERVPQRHPIVDGVSLHESRAGKPGCESATILVAGTPGFGFAHGRVVGMTVAWSGNTRLGAARGAQGPAFLLGGELLQPGEIALGMGESYTTPWVFVIAAEDGLDGLAHALHTWQRTLPTHPGPQPATLNVWEAVYFDHRQDKLEELARLAARVGMERFVLDDGWFHLRRNDHAGLGDWWVDPDVWPDGLQPLADTVHGLGMAFGLWFEPEMINPDSGLFRAHPEWVLQPAGRLPLEQRNQQVLDLTHDAAWTTVRDQLDAVLTATPVDFVKWDHNRDLLEAGSTAREGAPAFHDQTEAYLRLLDDLRQRHPQIAWESCASGGGRIDLGTIEHVQRFWTSDMTDALARQRIQRWTGQLVAPEYLGAHISAPTSHQTGRTLGLDFRAGTALFGSFGIEWDLTGASEADLDRIAEWTQIYRSHRALLQGGRTFRCDLPDPTAHGYGVVAEDGSEAIVALAQLDESASNRGNTLRIPGLQPQTRYRVVWLGPVAESATGPLGDQTISGAALATSGLWLPRQRPETVSILHMGCSNREE</sequence>
<evidence type="ECO:0000256" key="3">
    <source>
        <dbReference type="ARBA" id="ARBA00022801"/>
    </source>
</evidence>
<name>A0ABW2AAP3_9MICO</name>
<feature type="domain" description="Glycosyl hydrolase family 36 N-terminal" evidence="6">
    <location>
        <begin position="93"/>
        <end position="245"/>
    </location>
</feature>
<dbReference type="Gene3D" id="3.20.20.70">
    <property type="entry name" value="Aldolase class I"/>
    <property type="match status" value="1"/>
</dbReference>
<dbReference type="PANTHER" id="PTHR43053:SF3">
    <property type="entry name" value="ALPHA-GALACTOSIDASE C-RELATED"/>
    <property type="match status" value="1"/>
</dbReference>
<dbReference type="EC" id="3.2.1.22" evidence="2"/>
<dbReference type="EMBL" id="JBHSWH010000001">
    <property type="protein sequence ID" value="MFC6703914.1"/>
    <property type="molecule type" value="Genomic_DNA"/>
</dbReference>
<dbReference type="PRINTS" id="PR00743">
    <property type="entry name" value="GLHYDRLASE36"/>
</dbReference>
<proteinExistence type="predicted"/>
<dbReference type="PROSITE" id="PS00512">
    <property type="entry name" value="ALPHA_GALACTOSIDASE"/>
    <property type="match status" value="1"/>
</dbReference>
<evidence type="ECO:0000313" key="8">
    <source>
        <dbReference type="Proteomes" id="UP001596298"/>
    </source>
</evidence>
<dbReference type="InterPro" id="IPR002252">
    <property type="entry name" value="Glyco_hydro_36"/>
</dbReference>
<keyword evidence="8" id="KW-1185">Reference proteome</keyword>
<feature type="domain" description="Glycosyl hydrolase family 36 C-terminal" evidence="5">
    <location>
        <begin position="605"/>
        <end position="679"/>
    </location>
</feature>
<evidence type="ECO:0000259" key="6">
    <source>
        <dbReference type="Pfam" id="PF16875"/>
    </source>
</evidence>
<dbReference type="GO" id="GO:0004557">
    <property type="term" value="F:alpha-galactosidase activity"/>
    <property type="evidence" value="ECO:0007669"/>
    <property type="project" value="UniProtKB-EC"/>
</dbReference>